<feature type="compositionally biased region" description="Basic and acidic residues" evidence="3">
    <location>
        <begin position="180"/>
        <end position="190"/>
    </location>
</feature>
<keyword evidence="2 4" id="KW-0732">Signal</keyword>
<feature type="region of interest" description="Disordered" evidence="3">
    <location>
        <begin position="274"/>
        <end position="299"/>
    </location>
</feature>
<gene>
    <name evidence="6" type="ORF">RHOBADRAFT_56075</name>
</gene>
<protein>
    <recommendedName>
        <fullName evidence="5">Thioredoxin domain-containing protein</fullName>
    </recommendedName>
</protein>
<comment type="similarity">
    <text evidence="1">Belongs to the protein disulfide isomerase family.</text>
</comment>
<dbReference type="GO" id="GO:0003756">
    <property type="term" value="F:protein disulfide isomerase activity"/>
    <property type="evidence" value="ECO:0007669"/>
    <property type="project" value="TreeGrafter"/>
</dbReference>
<feature type="signal peptide" evidence="4">
    <location>
        <begin position="1"/>
        <end position="26"/>
    </location>
</feature>
<dbReference type="SUPFAM" id="SSF52833">
    <property type="entry name" value="Thioredoxin-like"/>
    <property type="match status" value="2"/>
</dbReference>
<feature type="compositionally biased region" description="Acidic residues" evidence="3">
    <location>
        <begin position="208"/>
        <end position="218"/>
    </location>
</feature>
<dbReference type="GO" id="GO:0005783">
    <property type="term" value="C:endoplasmic reticulum"/>
    <property type="evidence" value="ECO:0007669"/>
    <property type="project" value="TreeGrafter"/>
</dbReference>
<keyword evidence="7" id="KW-1185">Reference proteome</keyword>
<dbReference type="PANTHER" id="PTHR45672">
    <property type="entry name" value="PROTEIN DISULFIDE-ISOMERASE C17H9.14C-RELATED"/>
    <property type="match status" value="1"/>
</dbReference>
<reference evidence="6 7" key="1">
    <citation type="journal article" date="2015" name="Front. Microbiol.">
        <title>Genome sequence of the plant growth promoting endophytic yeast Rhodotorula graminis WP1.</title>
        <authorList>
            <person name="Firrincieli A."/>
            <person name="Otillar R."/>
            <person name="Salamov A."/>
            <person name="Schmutz J."/>
            <person name="Khan Z."/>
            <person name="Redman R.S."/>
            <person name="Fleck N.D."/>
            <person name="Lindquist E."/>
            <person name="Grigoriev I.V."/>
            <person name="Doty S.L."/>
        </authorList>
    </citation>
    <scope>NUCLEOTIDE SEQUENCE [LARGE SCALE GENOMIC DNA]</scope>
    <source>
        <strain evidence="6 7">WP1</strain>
    </source>
</reference>
<feature type="domain" description="Thioredoxin" evidence="5">
    <location>
        <begin position="313"/>
        <end position="437"/>
    </location>
</feature>
<dbReference type="AlphaFoldDB" id="A0A0P9EYH6"/>
<dbReference type="InterPro" id="IPR013766">
    <property type="entry name" value="Thioredoxin_domain"/>
</dbReference>
<dbReference type="GeneID" id="28978616"/>
<evidence type="ECO:0000256" key="1">
    <source>
        <dbReference type="ARBA" id="ARBA00006347"/>
    </source>
</evidence>
<dbReference type="CDD" id="cd02961">
    <property type="entry name" value="PDI_a_family"/>
    <property type="match status" value="2"/>
</dbReference>
<dbReference type="EMBL" id="KQ474088">
    <property type="protein sequence ID" value="KPV72262.1"/>
    <property type="molecule type" value="Genomic_DNA"/>
</dbReference>
<organism evidence="6 7">
    <name type="scientific">Rhodotorula graminis (strain WP1)</name>
    <dbReference type="NCBI Taxonomy" id="578459"/>
    <lineage>
        <taxon>Eukaryota</taxon>
        <taxon>Fungi</taxon>
        <taxon>Dikarya</taxon>
        <taxon>Basidiomycota</taxon>
        <taxon>Pucciniomycotina</taxon>
        <taxon>Microbotryomycetes</taxon>
        <taxon>Sporidiobolales</taxon>
        <taxon>Sporidiobolaceae</taxon>
        <taxon>Rhodotorula</taxon>
    </lineage>
</organism>
<dbReference type="OMA" id="IFVYFYD"/>
<sequence>MRWPQASPPALLAALVALGASSAVQAAPIVVVGDSLTQETWSRVETGTWLVEHYSPYCSHCKAFAPKWKELVDTYEDAASAHNFYFAQVDCASNGDLCHANSVKYYPSIFLYRDGAFVEEFEDKRSLEVLGKYVEEHYPVSAEKLAAEKEDKEQKERAAGEKGEWDRREQAVDGMSGLDKVNEGEREDKAAAAGPAKVEGKVRLAQQWDDDVDEEGEEAVAKPAHPVLHVADEDDDGPSAKSGTVREGKGDDDDEPLAPLLSDAKKKLDAFYPAPASSTSSLSATTSTSTQTPASADPTSTAFARPAFVAQQPAVEKKRSGHEWPAVDGSVQLLTPEDMAVLTDEETPASFVKFYAPWCHHCKSLRPKWKELAEVLAPAGVHVYEVDCDAAENKRACRTQGVQGYPTLKFYNKGASAEYLGKRDVKSLEAFALKAKAATTVKTLTSEHELKRAVKEDEVVVLFLHSSETKQTDVDAGHAAAKSLMGSSPVYTSSSPELLDLFSIPSNQPTFVTLKDHSLAPSSTFALPHGMSTTKRVALARSWLRSAKLPAVTELTSTTFADLMPTDGEPPLVGLAVFSRKGLGDDGFERKKDEVKALARGWAQRRRTASREERDVLWAWVDGDKWAGWVRTMYDVKMGGKDAPALVIADPKALSYWSETLSGSPLALDDPNEVYQLVEEGIHTSRAKPHSSRQFFDRFAVSVVDSFTAMYEWCWAHPVLFLVALVASWIGTWRLLKRAFASPGYVAIPNGGVGARGGAGPKRE</sequence>
<dbReference type="OrthoDB" id="72053at2759"/>
<feature type="chain" id="PRO_5006156749" description="Thioredoxin domain-containing protein" evidence="4">
    <location>
        <begin position="27"/>
        <end position="764"/>
    </location>
</feature>
<dbReference type="InterPro" id="IPR036249">
    <property type="entry name" value="Thioredoxin-like_sf"/>
</dbReference>
<dbReference type="STRING" id="578459.A0A0P9EYH6"/>
<dbReference type="InterPro" id="IPR051063">
    <property type="entry name" value="PDI"/>
</dbReference>
<dbReference type="PROSITE" id="PS51352">
    <property type="entry name" value="THIOREDOXIN_2"/>
    <property type="match status" value="2"/>
</dbReference>
<proteinExistence type="inferred from homology"/>
<dbReference type="Gene3D" id="3.40.30.10">
    <property type="entry name" value="Glutaredoxin"/>
    <property type="match status" value="3"/>
</dbReference>
<feature type="compositionally biased region" description="Basic and acidic residues" evidence="3">
    <location>
        <begin position="145"/>
        <end position="171"/>
    </location>
</feature>
<dbReference type="Pfam" id="PF00085">
    <property type="entry name" value="Thioredoxin"/>
    <property type="match status" value="2"/>
</dbReference>
<evidence type="ECO:0000313" key="6">
    <source>
        <dbReference type="EMBL" id="KPV72262.1"/>
    </source>
</evidence>
<accession>A0A0P9EYH6</accession>
<evidence type="ECO:0000256" key="3">
    <source>
        <dbReference type="SAM" id="MobiDB-lite"/>
    </source>
</evidence>
<evidence type="ECO:0000256" key="2">
    <source>
        <dbReference type="ARBA" id="ARBA00022729"/>
    </source>
</evidence>
<evidence type="ECO:0000313" key="7">
    <source>
        <dbReference type="Proteomes" id="UP000053890"/>
    </source>
</evidence>
<feature type="domain" description="Thioredoxin" evidence="5">
    <location>
        <begin position="4"/>
        <end position="139"/>
    </location>
</feature>
<name>A0A0P9EYH6_RHOGW</name>
<dbReference type="Proteomes" id="UP000053890">
    <property type="component" value="Unassembled WGS sequence"/>
</dbReference>
<evidence type="ECO:0000259" key="5">
    <source>
        <dbReference type="PROSITE" id="PS51352"/>
    </source>
</evidence>
<dbReference type="RefSeq" id="XP_018268311.1">
    <property type="nucleotide sequence ID" value="XM_018418168.1"/>
</dbReference>
<dbReference type="PANTHER" id="PTHR45672:SF3">
    <property type="entry name" value="THIOREDOXIN DOMAIN-CONTAINING PROTEIN 5"/>
    <property type="match status" value="1"/>
</dbReference>
<dbReference type="GO" id="GO:0006457">
    <property type="term" value="P:protein folding"/>
    <property type="evidence" value="ECO:0007669"/>
    <property type="project" value="TreeGrafter"/>
</dbReference>
<evidence type="ECO:0000256" key="4">
    <source>
        <dbReference type="SAM" id="SignalP"/>
    </source>
</evidence>
<feature type="region of interest" description="Disordered" evidence="3">
    <location>
        <begin position="144"/>
        <end position="259"/>
    </location>
</feature>